<evidence type="ECO:0000256" key="2">
    <source>
        <dbReference type="SAM" id="MobiDB-lite"/>
    </source>
</evidence>
<keyword evidence="3" id="KW-0812">Transmembrane</keyword>
<keyword evidence="1" id="KW-0175">Coiled coil</keyword>
<dbReference type="Gene3D" id="3.40.10.10">
    <property type="entry name" value="DNA Methylphosphotriester Repair Domain"/>
    <property type="match status" value="1"/>
</dbReference>
<dbReference type="GeneID" id="57089828"/>
<dbReference type="AlphaFoldDB" id="A0A0C9QA30"/>
<gene>
    <name evidence="4" type="ORF">LC0644_1231</name>
</gene>
<feature type="transmembrane region" description="Helical" evidence="3">
    <location>
        <begin position="36"/>
        <end position="54"/>
    </location>
</feature>
<organism evidence="4 5">
    <name type="scientific">Lacticaseibacillus paracasei NRIC 0644</name>
    <dbReference type="NCBI Taxonomy" id="1435038"/>
    <lineage>
        <taxon>Bacteria</taxon>
        <taxon>Bacillati</taxon>
        <taxon>Bacillota</taxon>
        <taxon>Bacilli</taxon>
        <taxon>Lactobacillales</taxon>
        <taxon>Lactobacillaceae</taxon>
        <taxon>Lacticaseibacillus</taxon>
    </lineage>
</organism>
<reference evidence="5" key="1">
    <citation type="submission" date="2014-05" db="EMBL/GenBank/DDBJ databases">
        <title>Whole genome sequencing of Lactobacillus casei NRIC0644.</title>
        <authorList>
            <person name="Atarashi H."/>
            <person name="Yoshida Y."/>
            <person name="Fujimura S."/>
            <person name="Tanaka N."/>
            <person name="Shiwa Y."/>
            <person name="Yoshikawa H."/>
            <person name="Okada S."/>
            <person name="Nakagawa J."/>
        </authorList>
    </citation>
    <scope>NUCLEOTIDE SEQUENCE [LARGE SCALE GENOMIC DNA]</scope>
    <source>
        <strain evidence="5">NRIC0644</strain>
    </source>
</reference>
<comment type="caution">
    <text evidence="4">The sequence shown here is derived from an EMBL/GenBank/DDBJ whole genome shotgun (WGS) entry which is preliminary data.</text>
</comment>
<keyword evidence="3" id="KW-1133">Transmembrane helix</keyword>
<dbReference type="Proteomes" id="UP000032552">
    <property type="component" value="Unassembled WGS sequence"/>
</dbReference>
<evidence type="ECO:0000313" key="5">
    <source>
        <dbReference type="Proteomes" id="UP000032552"/>
    </source>
</evidence>
<evidence type="ECO:0000313" key="4">
    <source>
        <dbReference type="EMBL" id="GAN36642.1"/>
    </source>
</evidence>
<accession>A0A0C9QA30</accession>
<evidence type="ECO:0008006" key="6">
    <source>
        <dbReference type="Google" id="ProtNLM"/>
    </source>
</evidence>
<name>A0A0C9QA30_LACPA</name>
<dbReference type="SUPFAM" id="SSF57884">
    <property type="entry name" value="Ada DNA repair protein, N-terminal domain (N-Ada 10)"/>
    <property type="match status" value="1"/>
</dbReference>
<feature type="region of interest" description="Disordered" evidence="2">
    <location>
        <begin position="169"/>
        <end position="203"/>
    </location>
</feature>
<evidence type="ECO:0000256" key="1">
    <source>
        <dbReference type="SAM" id="Coils"/>
    </source>
</evidence>
<feature type="coiled-coil region" evidence="1">
    <location>
        <begin position="97"/>
        <end position="124"/>
    </location>
</feature>
<proteinExistence type="predicted"/>
<keyword evidence="3" id="KW-0472">Membrane</keyword>
<protein>
    <recommendedName>
        <fullName evidence="6">DNA-entry nuclease</fullName>
    </recommendedName>
</protein>
<feature type="compositionally biased region" description="Low complexity" evidence="2">
    <location>
        <begin position="177"/>
        <end position="193"/>
    </location>
</feature>
<dbReference type="InterPro" id="IPR035451">
    <property type="entry name" value="Ada-like_dom_sf"/>
</dbReference>
<dbReference type="EMBL" id="BAYM01000083">
    <property type="protein sequence ID" value="GAN36642.1"/>
    <property type="molecule type" value="Genomic_DNA"/>
</dbReference>
<dbReference type="RefSeq" id="WP_003564898.1">
    <property type="nucleotide sequence ID" value="NZ_BAYM01000083.1"/>
</dbReference>
<evidence type="ECO:0000256" key="3">
    <source>
        <dbReference type="SAM" id="Phobius"/>
    </source>
</evidence>
<sequence length="249" mass="25677">MSTLGNIFVLLGLVGSVWGIIRLLRQRKHPLTKRLNLIMLIGGIILVIVGSPMANTKAASGSPHQSSSVSKTKALTAKQQSRLDAEKAHGKILLAVKAKKVAELKALKKEEASLESEASSQAAASSVAAASSSRAASEAASKEASASQVAASEQAAAASSQAAAATQAAKQAEEAQKSAANQQATQPQQQAPAKSGDLYTGNQGTIIGNSRSKIYHVPGQAGYHMNSANAVYFNSEADAQAAGYRKALR</sequence>
<feature type="transmembrane region" description="Helical" evidence="3">
    <location>
        <begin position="6"/>
        <end position="24"/>
    </location>
</feature>